<dbReference type="GO" id="GO:0005829">
    <property type="term" value="C:cytosol"/>
    <property type="evidence" value="ECO:0007669"/>
    <property type="project" value="TreeGrafter"/>
</dbReference>
<evidence type="ECO:0000313" key="6">
    <source>
        <dbReference type="Proteomes" id="UP000321412"/>
    </source>
</evidence>
<evidence type="ECO:0000256" key="1">
    <source>
        <dbReference type="ARBA" id="ARBA00023015"/>
    </source>
</evidence>
<dbReference type="InterPro" id="IPR000792">
    <property type="entry name" value="Tscrpt_reg_LuxR_C"/>
</dbReference>
<feature type="domain" description="HTH araC/xylS-type" evidence="4">
    <location>
        <begin position="287"/>
        <end position="385"/>
    </location>
</feature>
<organism evidence="5 6">
    <name type="scientific">Lujinxingia vulgaris</name>
    <dbReference type="NCBI Taxonomy" id="2600176"/>
    <lineage>
        <taxon>Bacteria</taxon>
        <taxon>Deltaproteobacteria</taxon>
        <taxon>Bradymonadales</taxon>
        <taxon>Lujinxingiaceae</taxon>
        <taxon>Lujinxingia</taxon>
    </lineage>
</organism>
<accession>A0A5C6X3P1</accession>
<dbReference type="PANTHER" id="PTHR47894:SF1">
    <property type="entry name" value="HTH-TYPE TRANSCRIPTIONAL REGULATOR VQSM"/>
    <property type="match status" value="1"/>
</dbReference>
<dbReference type="OrthoDB" id="9816010at2"/>
<dbReference type="SUPFAM" id="SSF46689">
    <property type="entry name" value="Homeodomain-like"/>
    <property type="match status" value="1"/>
</dbReference>
<dbReference type="SMART" id="SM00421">
    <property type="entry name" value="HTH_LUXR"/>
    <property type="match status" value="1"/>
</dbReference>
<reference evidence="5 6" key="1">
    <citation type="submission" date="2019-08" db="EMBL/GenBank/DDBJ databases">
        <title>Bradymonadales sp. TMQ4.</title>
        <authorList>
            <person name="Liang Q."/>
        </authorList>
    </citation>
    <scope>NUCLEOTIDE SEQUENCE [LARGE SCALE GENOMIC DNA]</scope>
    <source>
        <strain evidence="5 6">TMQ4</strain>
    </source>
</reference>
<dbReference type="PANTHER" id="PTHR47894">
    <property type="entry name" value="HTH-TYPE TRANSCRIPTIONAL REGULATOR GADX"/>
    <property type="match status" value="1"/>
</dbReference>
<comment type="caution">
    <text evidence="5">The sequence shown here is derived from an EMBL/GenBank/DDBJ whole genome shotgun (WGS) entry which is preliminary data.</text>
</comment>
<dbReference type="GO" id="GO:0003700">
    <property type="term" value="F:DNA-binding transcription factor activity"/>
    <property type="evidence" value="ECO:0007669"/>
    <property type="project" value="InterPro"/>
</dbReference>
<dbReference type="Gene3D" id="1.10.10.10">
    <property type="entry name" value="Winged helix-like DNA-binding domain superfamily/Winged helix DNA-binding domain"/>
    <property type="match status" value="1"/>
</dbReference>
<dbReference type="InterPro" id="IPR016032">
    <property type="entry name" value="Sig_transdc_resp-reg_C-effctor"/>
</dbReference>
<sequence length="398" mass="44526">MARQLDGKQWRRVAQLWNEVHALSGESLEAAWQHANDRLVELVGGVSMGGYAKRRSASGDEVGSAYFSGSGCDLDERLNILRTWFAREDEADVRNDPLTVHLGARKEGCWAVPHRACMTPEQWRSAPTRRLADAMGVGDAITVMVLDFQGAELSFCIDGAMDKRFDYSDAAVLEVASQGLRPLMLRYLRALGMLAGQRPLTFEERELVRLLASDQDDDVIARQLEVSPGALERMSARVYRKLGVANRYALIRLWYGVGESPISEEVATWSHAAPEPTHLTEEALVVARVRRVLAEVLGTPQMHLGDVARRLSMSERNLQRHLRRMGASFRGLLDEVRREQTWEMLNDPSLDFGEIAERLGYEQVSSFNRAVKRWTGKTPGELRNAQLPAADKGDVAAE</sequence>
<evidence type="ECO:0000313" key="5">
    <source>
        <dbReference type="EMBL" id="TXD34906.1"/>
    </source>
</evidence>
<evidence type="ECO:0000259" key="4">
    <source>
        <dbReference type="PROSITE" id="PS01124"/>
    </source>
</evidence>
<dbReference type="SMART" id="SM00342">
    <property type="entry name" value="HTH_ARAC"/>
    <property type="match status" value="1"/>
</dbReference>
<proteinExistence type="predicted"/>
<protein>
    <submittedName>
        <fullName evidence="5">Helix-turn-helix domain-containing protein</fullName>
    </submittedName>
</protein>
<dbReference type="Pfam" id="PF00196">
    <property type="entry name" value="GerE"/>
    <property type="match status" value="1"/>
</dbReference>
<dbReference type="Proteomes" id="UP000321412">
    <property type="component" value="Unassembled WGS sequence"/>
</dbReference>
<dbReference type="Gene3D" id="1.10.10.60">
    <property type="entry name" value="Homeodomain-like"/>
    <property type="match status" value="1"/>
</dbReference>
<dbReference type="InterPro" id="IPR036388">
    <property type="entry name" value="WH-like_DNA-bd_sf"/>
</dbReference>
<dbReference type="EMBL" id="VOSM01000011">
    <property type="protein sequence ID" value="TXD34906.1"/>
    <property type="molecule type" value="Genomic_DNA"/>
</dbReference>
<dbReference type="SUPFAM" id="SSF46894">
    <property type="entry name" value="C-terminal effector domain of the bipartite response regulators"/>
    <property type="match status" value="1"/>
</dbReference>
<dbReference type="Pfam" id="PF12833">
    <property type="entry name" value="HTH_18"/>
    <property type="match status" value="1"/>
</dbReference>
<dbReference type="AlphaFoldDB" id="A0A5C6X3P1"/>
<keyword evidence="1" id="KW-0805">Transcription regulation</keyword>
<dbReference type="InterPro" id="IPR018060">
    <property type="entry name" value="HTH_AraC"/>
</dbReference>
<evidence type="ECO:0000256" key="3">
    <source>
        <dbReference type="ARBA" id="ARBA00023163"/>
    </source>
</evidence>
<evidence type="ECO:0000256" key="2">
    <source>
        <dbReference type="ARBA" id="ARBA00023125"/>
    </source>
</evidence>
<dbReference type="PROSITE" id="PS01124">
    <property type="entry name" value="HTH_ARAC_FAMILY_2"/>
    <property type="match status" value="1"/>
</dbReference>
<name>A0A5C6X3P1_9DELT</name>
<keyword evidence="6" id="KW-1185">Reference proteome</keyword>
<dbReference type="GO" id="GO:0000976">
    <property type="term" value="F:transcription cis-regulatory region binding"/>
    <property type="evidence" value="ECO:0007669"/>
    <property type="project" value="TreeGrafter"/>
</dbReference>
<dbReference type="RefSeq" id="WP_146982713.1">
    <property type="nucleotide sequence ID" value="NZ_VOSM01000011.1"/>
</dbReference>
<keyword evidence="2" id="KW-0238">DNA-binding</keyword>
<keyword evidence="3" id="KW-0804">Transcription</keyword>
<dbReference type="InterPro" id="IPR009057">
    <property type="entry name" value="Homeodomain-like_sf"/>
</dbReference>
<gene>
    <name evidence="5" type="ORF">FRC98_17440</name>
</gene>